<dbReference type="RefSeq" id="WP_264227549.1">
    <property type="nucleotide sequence ID" value="NZ_CP107716.1"/>
</dbReference>
<feature type="chain" id="PRO_5045543657" description="Acyloxyacyl hydrolase" evidence="1">
    <location>
        <begin position="24"/>
        <end position="202"/>
    </location>
</feature>
<protein>
    <recommendedName>
        <fullName evidence="4">Acyloxyacyl hydrolase</fullName>
    </recommendedName>
</protein>
<keyword evidence="1" id="KW-0732">Signal</keyword>
<dbReference type="Proteomes" id="UP001163882">
    <property type="component" value="Chromosome"/>
</dbReference>
<evidence type="ECO:0008006" key="4">
    <source>
        <dbReference type="Google" id="ProtNLM"/>
    </source>
</evidence>
<evidence type="ECO:0000313" key="2">
    <source>
        <dbReference type="EMBL" id="UYQ74001.1"/>
    </source>
</evidence>
<proteinExistence type="predicted"/>
<feature type="signal peptide" evidence="1">
    <location>
        <begin position="1"/>
        <end position="23"/>
    </location>
</feature>
<keyword evidence="3" id="KW-1185">Reference proteome</keyword>
<name>A0ABY6ITN1_9HYPH</name>
<organism evidence="2 3">
    <name type="scientific">Pelagibacterium flavum</name>
    <dbReference type="NCBI Taxonomy" id="2984530"/>
    <lineage>
        <taxon>Bacteria</taxon>
        <taxon>Pseudomonadati</taxon>
        <taxon>Pseudomonadota</taxon>
        <taxon>Alphaproteobacteria</taxon>
        <taxon>Hyphomicrobiales</taxon>
        <taxon>Devosiaceae</taxon>
        <taxon>Pelagibacterium</taxon>
    </lineage>
</organism>
<reference evidence="2" key="1">
    <citation type="submission" date="2022-10" db="EMBL/GenBank/DDBJ databases">
        <title>YIM 151497 complete genome.</title>
        <authorList>
            <person name="Chen X."/>
        </authorList>
    </citation>
    <scope>NUCLEOTIDE SEQUENCE</scope>
    <source>
        <strain evidence="2">YIM 151497</strain>
    </source>
</reference>
<accession>A0ABY6ITN1</accession>
<evidence type="ECO:0000313" key="3">
    <source>
        <dbReference type="Proteomes" id="UP001163882"/>
    </source>
</evidence>
<sequence>MQRWVTVTLVGVVLLASVTFPQAQEMPSSDDGLYADSIAIFGGHYTKGDFGQSFNPVAVPYEDNVVLGIGVRQDGPVRDDGIAVGWETGGAVRAGETTSAEVWSGPYVGHDGIELGEAVKVSPSVTFGLSAVTGSMSSEQRRARSEGGSPELLFYLSPEIALSSVQNPDTEVFWRLHHRSGAWGTIGAGSANATTVGLRQHF</sequence>
<gene>
    <name evidence="2" type="ORF">OF122_09655</name>
</gene>
<evidence type="ECO:0000256" key="1">
    <source>
        <dbReference type="SAM" id="SignalP"/>
    </source>
</evidence>
<dbReference type="EMBL" id="CP107716">
    <property type="protein sequence ID" value="UYQ74001.1"/>
    <property type="molecule type" value="Genomic_DNA"/>
</dbReference>